<evidence type="ECO:0000313" key="3">
    <source>
        <dbReference type="EMBL" id="SHJ28606.1"/>
    </source>
</evidence>
<accession>A0A1M6I2C4</accession>
<keyword evidence="4" id="KW-1185">Reference proteome</keyword>
<dbReference type="Gene3D" id="3.40.50.1820">
    <property type="entry name" value="alpha/beta hydrolase"/>
    <property type="match status" value="1"/>
</dbReference>
<dbReference type="InterPro" id="IPR029058">
    <property type="entry name" value="AB_hydrolase_fold"/>
</dbReference>
<keyword evidence="2" id="KW-0378">Hydrolase</keyword>
<proteinExistence type="inferred from homology"/>
<sequence length="273" mass="31072">MKKLIVSIVLTGVITTLAILTIFEFNAQKAQLNASNIETIDSSILGEGRKLLIHLPKDYSSNTQKRFPVIYALDATSHDRDILNAATILSLAKHIPEMIIVGIVNEYRNRDLTPHYISQSQDASEPGSGDAFLKFLEREVVPLIDNNYRTTDYRMISGHSRAGLFVLYAMLEKPTLFNGYFCYSPAFWRDDTIIAQKLEAAMAKNTFHNFIYLSLGQDENEKMKNGFDKVIKILDRDNSTALKMHYEFTQNANHGTNAFYSIPKALRIWNENH</sequence>
<dbReference type="InterPro" id="IPR000801">
    <property type="entry name" value="Esterase-like"/>
</dbReference>
<dbReference type="RefSeq" id="WP_073317868.1">
    <property type="nucleotide sequence ID" value="NZ_FQYP01000007.1"/>
</dbReference>
<evidence type="ECO:0008006" key="5">
    <source>
        <dbReference type="Google" id="ProtNLM"/>
    </source>
</evidence>
<evidence type="ECO:0000256" key="2">
    <source>
        <dbReference type="ARBA" id="ARBA00022801"/>
    </source>
</evidence>
<dbReference type="STRING" id="570521.SAMN04488508_10772"/>
<evidence type="ECO:0000256" key="1">
    <source>
        <dbReference type="ARBA" id="ARBA00005622"/>
    </source>
</evidence>
<protein>
    <recommendedName>
        <fullName evidence="5">Esterase</fullName>
    </recommendedName>
</protein>
<dbReference type="Pfam" id="PF00756">
    <property type="entry name" value="Esterase"/>
    <property type="match status" value="1"/>
</dbReference>
<dbReference type="EMBL" id="FQYP01000007">
    <property type="protein sequence ID" value="SHJ28606.1"/>
    <property type="molecule type" value="Genomic_DNA"/>
</dbReference>
<dbReference type="PANTHER" id="PTHR40841:SF2">
    <property type="entry name" value="SIDEROPHORE-DEGRADING ESTERASE (EUROFUNG)"/>
    <property type="match status" value="1"/>
</dbReference>
<evidence type="ECO:0000313" key="4">
    <source>
        <dbReference type="Proteomes" id="UP000184432"/>
    </source>
</evidence>
<organism evidence="3 4">
    <name type="scientific">Aquimarina spongiae</name>
    <dbReference type="NCBI Taxonomy" id="570521"/>
    <lineage>
        <taxon>Bacteria</taxon>
        <taxon>Pseudomonadati</taxon>
        <taxon>Bacteroidota</taxon>
        <taxon>Flavobacteriia</taxon>
        <taxon>Flavobacteriales</taxon>
        <taxon>Flavobacteriaceae</taxon>
        <taxon>Aquimarina</taxon>
    </lineage>
</organism>
<dbReference type="PANTHER" id="PTHR40841">
    <property type="entry name" value="SIDEROPHORE TRIACETYLFUSARININE C ESTERASE"/>
    <property type="match status" value="1"/>
</dbReference>
<dbReference type="SUPFAM" id="SSF53474">
    <property type="entry name" value="alpha/beta-Hydrolases"/>
    <property type="match status" value="1"/>
</dbReference>
<dbReference type="OrthoDB" id="9784036at2"/>
<reference evidence="4" key="1">
    <citation type="submission" date="2016-11" db="EMBL/GenBank/DDBJ databases">
        <authorList>
            <person name="Varghese N."/>
            <person name="Submissions S."/>
        </authorList>
    </citation>
    <scope>NUCLEOTIDE SEQUENCE [LARGE SCALE GENOMIC DNA]</scope>
    <source>
        <strain evidence="4">DSM 22623</strain>
    </source>
</reference>
<dbReference type="InterPro" id="IPR052558">
    <property type="entry name" value="Siderophore_Hydrolase_D"/>
</dbReference>
<name>A0A1M6I2C4_9FLAO</name>
<comment type="similarity">
    <text evidence="1">Belongs to the esterase D family.</text>
</comment>
<dbReference type="Proteomes" id="UP000184432">
    <property type="component" value="Unassembled WGS sequence"/>
</dbReference>
<dbReference type="GO" id="GO:0016788">
    <property type="term" value="F:hydrolase activity, acting on ester bonds"/>
    <property type="evidence" value="ECO:0007669"/>
    <property type="project" value="TreeGrafter"/>
</dbReference>
<gene>
    <name evidence="3" type="ORF">SAMN04488508_10772</name>
</gene>
<dbReference type="AlphaFoldDB" id="A0A1M6I2C4"/>